<evidence type="ECO:0000256" key="3">
    <source>
        <dbReference type="ARBA" id="ARBA00022723"/>
    </source>
</evidence>
<gene>
    <name evidence="7" type="ordered locus">Cpha266_1175</name>
</gene>
<dbReference type="AlphaFoldDB" id="A1BFN5"/>
<dbReference type="CDD" id="cd01335">
    <property type="entry name" value="Radical_SAM"/>
    <property type="match status" value="1"/>
</dbReference>
<dbReference type="GO" id="GO:0051536">
    <property type="term" value="F:iron-sulfur cluster binding"/>
    <property type="evidence" value="ECO:0007669"/>
    <property type="project" value="UniProtKB-KW"/>
</dbReference>
<dbReference type="SUPFAM" id="SSF102114">
    <property type="entry name" value="Radical SAM enzymes"/>
    <property type="match status" value="1"/>
</dbReference>
<dbReference type="Proteomes" id="UP000008701">
    <property type="component" value="Chromosome"/>
</dbReference>
<evidence type="ECO:0000313" key="7">
    <source>
        <dbReference type="EMBL" id="ABL65212.1"/>
    </source>
</evidence>
<dbReference type="OrthoDB" id="6457556at2"/>
<dbReference type="CDD" id="cd21109">
    <property type="entry name" value="SPASM"/>
    <property type="match status" value="1"/>
</dbReference>
<dbReference type="Gene3D" id="3.20.20.70">
    <property type="entry name" value="Aldolase class I"/>
    <property type="match status" value="1"/>
</dbReference>
<dbReference type="HOGENOM" id="CLU_067258_0_0_10"/>
<keyword evidence="4" id="KW-0408">Iron</keyword>
<evidence type="ECO:0000259" key="6">
    <source>
        <dbReference type="Pfam" id="PF04055"/>
    </source>
</evidence>
<reference evidence="7 8" key="1">
    <citation type="submission" date="2006-12" db="EMBL/GenBank/DDBJ databases">
        <title>Complete sequence of Chlorobium phaeobacteroides DSM 266.</title>
        <authorList>
            <consortium name="US DOE Joint Genome Institute"/>
            <person name="Copeland A."/>
            <person name="Lucas S."/>
            <person name="Lapidus A."/>
            <person name="Barry K."/>
            <person name="Detter J.C."/>
            <person name="Glavina del Rio T."/>
            <person name="Hammon N."/>
            <person name="Israni S."/>
            <person name="Pitluck S."/>
            <person name="Goltsman E."/>
            <person name="Schmutz J."/>
            <person name="Larimer F."/>
            <person name="Land M."/>
            <person name="Hauser L."/>
            <person name="Mikhailova N."/>
            <person name="Li T."/>
            <person name="Overmann J."/>
            <person name="Bryant D.A."/>
            <person name="Richardson P."/>
        </authorList>
    </citation>
    <scope>NUCLEOTIDE SEQUENCE [LARGE SCALE GENOMIC DNA]</scope>
    <source>
        <strain evidence="7 8">DSM 266</strain>
    </source>
</reference>
<keyword evidence="5" id="KW-0411">Iron-sulfur</keyword>
<dbReference type="PANTHER" id="PTHR11228">
    <property type="entry name" value="RADICAL SAM DOMAIN PROTEIN"/>
    <property type="match status" value="1"/>
</dbReference>
<dbReference type="EMBL" id="CP000492">
    <property type="protein sequence ID" value="ABL65212.1"/>
    <property type="molecule type" value="Genomic_DNA"/>
</dbReference>
<sequence>MPESKSGITFLRNIGMMMTYRCQAACSHCVVEAGPHRTEEVSLENALDWVNQIARYRDGHIKALSLTGGEPFDCFDKLKAVARHGAEQGLIITTITNGFWATSPQEATKTLQEIAGLRMIGISADRHHQNFIPFERVKNTVIAAQQCGLPYRILVTTEDETSREFKTFQAKIERLCPPENIQLTTTFLAGRATDEIDKSGQRTSSTPCDSKCGAAGSPVLFPDGRVIACIGALIALPTQHPLVLGNLRQDSLADILDKSEGNTILHSLRVWGPGKLVSLIRDTYGDSDLPDEFIDNAICDPCYKIMSNKKLLEKIEELARDPMYIRTVAYGRAFHLKENEMLRYLQWL</sequence>
<evidence type="ECO:0000256" key="5">
    <source>
        <dbReference type="ARBA" id="ARBA00023014"/>
    </source>
</evidence>
<dbReference type="SFLD" id="SFLDS00029">
    <property type="entry name" value="Radical_SAM"/>
    <property type="match status" value="1"/>
</dbReference>
<evidence type="ECO:0000256" key="1">
    <source>
        <dbReference type="ARBA" id="ARBA00001966"/>
    </source>
</evidence>
<dbReference type="GO" id="GO:0046872">
    <property type="term" value="F:metal ion binding"/>
    <property type="evidence" value="ECO:0007669"/>
    <property type="project" value="UniProtKB-KW"/>
</dbReference>
<feature type="domain" description="Radical SAM core" evidence="6">
    <location>
        <begin position="18"/>
        <end position="164"/>
    </location>
</feature>
<accession>A1BFN5</accession>
<keyword evidence="3" id="KW-0479">Metal-binding</keyword>
<name>A1BFN5_CHLPD</name>
<dbReference type="SFLD" id="SFLDG01067">
    <property type="entry name" value="SPASM/twitch_domain_containing"/>
    <property type="match status" value="1"/>
</dbReference>
<dbReference type="InterPro" id="IPR050377">
    <property type="entry name" value="Radical_SAM_PqqE_MftC-like"/>
</dbReference>
<dbReference type="PANTHER" id="PTHR11228:SF34">
    <property type="entry name" value="TUNGSTEN-CONTAINING ALDEHYDE FERREDOXIN OXIDOREDUCTASE COFACTOR MODIFYING PROTEIN"/>
    <property type="match status" value="1"/>
</dbReference>
<dbReference type="InterPro" id="IPR007197">
    <property type="entry name" value="rSAM"/>
</dbReference>
<dbReference type="eggNOG" id="COG0535">
    <property type="taxonomic scope" value="Bacteria"/>
</dbReference>
<comment type="cofactor">
    <cofactor evidence="1">
        <name>[4Fe-4S] cluster</name>
        <dbReference type="ChEBI" id="CHEBI:49883"/>
    </cofactor>
</comment>
<evidence type="ECO:0000256" key="4">
    <source>
        <dbReference type="ARBA" id="ARBA00023004"/>
    </source>
</evidence>
<protein>
    <submittedName>
        <fullName evidence="7">Radical SAM domain protein</fullName>
    </submittedName>
</protein>
<dbReference type="RefSeq" id="WP_011745036.1">
    <property type="nucleotide sequence ID" value="NC_008639.1"/>
</dbReference>
<dbReference type="GO" id="GO:0003824">
    <property type="term" value="F:catalytic activity"/>
    <property type="evidence" value="ECO:0007669"/>
    <property type="project" value="InterPro"/>
</dbReference>
<dbReference type="KEGG" id="cph:Cpha266_1175"/>
<evidence type="ECO:0000313" key="8">
    <source>
        <dbReference type="Proteomes" id="UP000008701"/>
    </source>
</evidence>
<dbReference type="STRING" id="290317.Cpha266_1175"/>
<keyword evidence="2" id="KW-0949">S-adenosyl-L-methionine</keyword>
<keyword evidence="8" id="KW-1185">Reference proteome</keyword>
<dbReference type="InterPro" id="IPR058240">
    <property type="entry name" value="rSAM_sf"/>
</dbReference>
<proteinExistence type="predicted"/>
<dbReference type="Pfam" id="PF04055">
    <property type="entry name" value="Radical_SAM"/>
    <property type="match status" value="1"/>
</dbReference>
<dbReference type="InterPro" id="IPR013785">
    <property type="entry name" value="Aldolase_TIM"/>
</dbReference>
<evidence type="ECO:0000256" key="2">
    <source>
        <dbReference type="ARBA" id="ARBA00022691"/>
    </source>
</evidence>
<organism evidence="7 8">
    <name type="scientific">Chlorobium phaeobacteroides (strain DSM 266 / SMG 266 / 2430)</name>
    <dbReference type="NCBI Taxonomy" id="290317"/>
    <lineage>
        <taxon>Bacteria</taxon>
        <taxon>Pseudomonadati</taxon>
        <taxon>Chlorobiota</taxon>
        <taxon>Chlorobiia</taxon>
        <taxon>Chlorobiales</taxon>
        <taxon>Chlorobiaceae</taxon>
        <taxon>Chlorobium/Pelodictyon group</taxon>
        <taxon>Chlorobium</taxon>
    </lineage>
</organism>